<evidence type="ECO:0000313" key="1">
    <source>
        <dbReference type="EMBL" id="KZN66369.1"/>
    </source>
</evidence>
<dbReference type="Proteomes" id="UP000076661">
    <property type="component" value="Unassembled WGS sequence"/>
</dbReference>
<proteinExistence type="predicted"/>
<name>A0A167MG39_9GAMM</name>
<comment type="caution">
    <text evidence="1">The sequence shown here is derived from an EMBL/GenBank/DDBJ whole genome shotgun (WGS) entry which is preliminary data.</text>
</comment>
<dbReference type="EMBL" id="AUXX01000017">
    <property type="protein sequence ID" value="KZN66369.1"/>
    <property type="molecule type" value="Genomic_DNA"/>
</dbReference>
<evidence type="ECO:0000313" key="2">
    <source>
        <dbReference type="Proteomes" id="UP000076661"/>
    </source>
</evidence>
<protein>
    <submittedName>
        <fullName evidence="1">Uncharacterized protein</fullName>
    </submittedName>
</protein>
<gene>
    <name evidence="1" type="ORF">N478_20095</name>
</gene>
<accession>A0A167MG39</accession>
<organism evidence="1 2">
    <name type="scientific">Pseudoalteromonas luteoviolacea S4060-1</name>
    <dbReference type="NCBI Taxonomy" id="1365257"/>
    <lineage>
        <taxon>Bacteria</taxon>
        <taxon>Pseudomonadati</taxon>
        <taxon>Pseudomonadota</taxon>
        <taxon>Gammaproteobacteria</taxon>
        <taxon>Alteromonadales</taxon>
        <taxon>Pseudoalteromonadaceae</taxon>
        <taxon>Pseudoalteromonas</taxon>
    </lineage>
</organism>
<reference evidence="1 2" key="1">
    <citation type="submission" date="2013-07" db="EMBL/GenBank/DDBJ databases">
        <title>Comparative Genomic and Metabolomic Analysis of Twelve Strains of Pseudoalteromonas luteoviolacea.</title>
        <authorList>
            <person name="Vynne N.G."/>
            <person name="Mansson M."/>
            <person name="Gram L."/>
        </authorList>
    </citation>
    <scope>NUCLEOTIDE SEQUENCE [LARGE SCALE GENOMIC DNA]</scope>
    <source>
        <strain evidence="1 2">S4060-1</strain>
    </source>
</reference>
<sequence>MLIFPYCEGLQIRMCCNFSHIQQVQKNRLNISGFSIEDALALEVYS</sequence>
<dbReference type="AlphaFoldDB" id="A0A167MG39"/>